<evidence type="ECO:0000256" key="3">
    <source>
        <dbReference type="SAM" id="MobiDB-lite"/>
    </source>
</evidence>
<protein>
    <recommendedName>
        <fullName evidence="2">Probable 26S proteasome regulatory subunit p27</fullName>
    </recommendedName>
</protein>
<feature type="compositionally biased region" description="Polar residues" evidence="3">
    <location>
        <begin position="7"/>
        <end position="19"/>
    </location>
</feature>
<evidence type="ECO:0000313" key="6">
    <source>
        <dbReference type="EMBL" id="KAF2668518.1"/>
    </source>
</evidence>
<reference evidence="6" key="1">
    <citation type="journal article" date="2020" name="Stud. Mycol.">
        <title>101 Dothideomycetes genomes: a test case for predicting lifestyles and emergence of pathogens.</title>
        <authorList>
            <person name="Haridas S."/>
            <person name="Albert R."/>
            <person name="Binder M."/>
            <person name="Bloem J."/>
            <person name="Labutti K."/>
            <person name="Salamov A."/>
            <person name="Andreopoulos B."/>
            <person name="Baker S."/>
            <person name="Barry K."/>
            <person name="Bills G."/>
            <person name="Bluhm B."/>
            <person name="Cannon C."/>
            <person name="Castanera R."/>
            <person name="Culley D."/>
            <person name="Daum C."/>
            <person name="Ezra D."/>
            <person name="Gonzalez J."/>
            <person name="Henrissat B."/>
            <person name="Kuo A."/>
            <person name="Liang C."/>
            <person name="Lipzen A."/>
            <person name="Lutzoni F."/>
            <person name="Magnuson J."/>
            <person name="Mondo S."/>
            <person name="Nolan M."/>
            <person name="Ohm R."/>
            <person name="Pangilinan J."/>
            <person name="Park H.-J."/>
            <person name="Ramirez L."/>
            <person name="Alfaro M."/>
            <person name="Sun H."/>
            <person name="Tritt A."/>
            <person name="Yoshinaga Y."/>
            <person name="Zwiers L.-H."/>
            <person name="Turgeon B."/>
            <person name="Goodwin S."/>
            <person name="Spatafora J."/>
            <person name="Crous P."/>
            <person name="Grigoriev I."/>
        </authorList>
    </citation>
    <scope>NUCLEOTIDE SEQUENCE</scope>
    <source>
        <strain evidence="6">CBS 115976</strain>
    </source>
</reference>
<dbReference type="EMBL" id="MU004236">
    <property type="protein sequence ID" value="KAF2668518.1"/>
    <property type="molecule type" value="Genomic_DNA"/>
</dbReference>
<gene>
    <name evidence="6" type="ORF">BT63DRAFT_402442</name>
</gene>
<name>A0A6A6UBN4_9PEZI</name>
<dbReference type="Gene3D" id="6.10.140.1710">
    <property type="match status" value="1"/>
</dbReference>
<feature type="domain" description="Nas2 N-terminal" evidence="5">
    <location>
        <begin position="27"/>
        <end position="104"/>
    </location>
</feature>
<dbReference type="Pfam" id="PF13180">
    <property type="entry name" value="PDZ_2"/>
    <property type="match status" value="1"/>
</dbReference>
<evidence type="ECO:0000256" key="2">
    <source>
        <dbReference type="ARBA" id="ARBA00068021"/>
    </source>
</evidence>
<dbReference type="FunFam" id="2.30.42.10:FF:000107">
    <property type="entry name" value="26S proteasome non-ATPase regulatory subunit 9"/>
    <property type="match status" value="1"/>
</dbReference>
<feature type="region of interest" description="Disordered" evidence="3">
    <location>
        <begin position="1"/>
        <end position="23"/>
    </location>
</feature>
<feature type="region of interest" description="Disordered" evidence="3">
    <location>
        <begin position="108"/>
        <end position="140"/>
    </location>
</feature>
<dbReference type="InterPro" id="IPR040815">
    <property type="entry name" value="Nas2_N"/>
</dbReference>
<evidence type="ECO:0000259" key="5">
    <source>
        <dbReference type="Pfam" id="PF18265"/>
    </source>
</evidence>
<sequence>MEDIHTPSVSSGPTTNGVNGTEPKTLAELTVAKERIEAELAALSSVLDTHGVNMNTGLTTFDGFPRSDIDVPQIRTTRARIIHLRNDYKALMGKIEVAVQEQFATLAAQPRQPTTTLPTRPTSNRTSQQSSSGAPSPVPFAKVNEVTADSPAAEAGLRVDDKITKFGLATWINHDNLRKVAEIVSQNEGRPIVVQALRGSEVVSLALTPRRNWGGRGMLGCHLVPTP</sequence>
<feature type="compositionally biased region" description="Low complexity" evidence="3">
    <location>
        <begin position="110"/>
        <end position="126"/>
    </location>
</feature>
<evidence type="ECO:0000259" key="4">
    <source>
        <dbReference type="Pfam" id="PF13180"/>
    </source>
</evidence>
<organism evidence="6 7">
    <name type="scientific">Microthyrium microscopicum</name>
    <dbReference type="NCBI Taxonomy" id="703497"/>
    <lineage>
        <taxon>Eukaryota</taxon>
        <taxon>Fungi</taxon>
        <taxon>Dikarya</taxon>
        <taxon>Ascomycota</taxon>
        <taxon>Pezizomycotina</taxon>
        <taxon>Dothideomycetes</taxon>
        <taxon>Dothideomycetes incertae sedis</taxon>
        <taxon>Microthyriales</taxon>
        <taxon>Microthyriaceae</taxon>
        <taxon>Microthyrium</taxon>
    </lineage>
</organism>
<evidence type="ECO:0000313" key="7">
    <source>
        <dbReference type="Proteomes" id="UP000799302"/>
    </source>
</evidence>
<dbReference type="SUPFAM" id="SSF50156">
    <property type="entry name" value="PDZ domain-like"/>
    <property type="match status" value="1"/>
</dbReference>
<dbReference type="InterPro" id="IPR036034">
    <property type="entry name" value="PDZ_sf"/>
</dbReference>
<proteinExistence type="predicted"/>
<dbReference type="PANTHER" id="PTHR12651">
    <property type="entry name" value="26S PROTEASOME NON-ATPASE REGULATORY SUBUNIT 9"/>
    <property type="match status" value="1"/>
</dbReference>
<dbReference type="OrthoDB" id="72325at2759"/>
<dbReference type="Gene3D" id="2.30.42.10">
    <property type="match status" value="1"/>
</dbReference>
<dbReference type="GO" id="GO:0070682">
    <property type="term" value="P:proteasome regulatory particle assembly"/>
    <property type="evidence" value="ECO:0007669"/>
    <property type="project" value="InterPro"/>
</dbReference>
<keyword evidence="1" id="KW-0143">Chaperone</keyword>
<dbReference type="InterPro" id="IPR035269">
    <property type="entry name" value="PSMD9"/>
</dbReference>
<dbReference type="InterPro" id="IPR001478">
    <property type="entry name" value="PDZ"/>
</dbReference>
<accession>A0A6A6UBN4</accession>
<keyword evidence="7" id="KW-1185">Reference proteome</keyword>
<dbReference type="Proteomes" id="UP000799302">
    <property type="component" value="Unassembled WGS sequence"/>
</dbReference>
<dbReference type="GO" id="GO:0005737">
    <property type="term" value="C:cytoplasm"/>
    <property type="evidence" value="ECO:0007669"/>
    <property type="project" value="TreeGrafter"/>
</dbReference>
<evidence type="ECO:0000256" key="1">
    <source>
        <dbReference type="ARBA" id="ARBA00023186"/>
    </source>
</evidence>
<dbReference type="AlphaFoldDB" id="A0A6A6UBN4"/>
<dbReference type="GO" id="GO:0005634">
    <property type="term" value="C:nucleus"/>
    <property type="evidence" value="ECO:0007669"/>
    <property type="project" value="TreeGrafter"/>
</dbReference>
<dbReference type="PANTHER" id="PTHR12651:SF1">
    <property type="entry name" value="26S PROTEASOME NON-ATPASE REGULATORY SUBUNIT 9"/>
    <property type="match status" value="1"/>
</dbReference>
<dbReference type="Pfam" id="PF18265">
    <property type="entry name" value="Nas2_N"/>
    <property type="match status" value="1"/>
</dbReference>
<feature type="domain" description="PDZ" evidence="4">
    <location>
        <begin position="141"/>
        <end position="206"/>
    </location>
</feature>